<proteinExistence type="predicted"/>
<dbReference type="InterPro" id="IPR029481">
    <property type="entry name" value="ABC_trans_N"/>
</dbReference>
<dbReference type="Proteomes" id="UP000799428">
    <property type="component" value="Unassembled WGS sequence"/>
</dbReference>
<evidence type="ECO:0000259" key="2">
    <source>
        <dbReference type="Pfam" id="PF14510"/>
    </source>
</evidence>
<feature type="region of interest" description="Disordered" evidence="1">
    <location>
        <begin position="1"/>
        <end position="50"/>
    </location>
</feature>
<accession>A0A6G1JQR3</accession>
<feature type="domain" description="Pleiotropic ABC efflux transporter N-terminal" evidence="2">
    <location>
        <begin position="86"/>
        <end position="158"/>
    </location>
</feature>
<sequence length="176" mass="19202">MDTKSIPSNASTQQDAERPKYEAIHSDGRRNRDSISTVTSEPGADSAQKYKEKHVAYTTIGGGVNISRAEAEFAELSKELSRSSNIERKLSRTQSRQSRKAHTIADIEKGANAQSDASSDEPFDLESVLRGNRDEEEAAGIKSKHIGVVWDGLTVSGSEWPYPKSRCSSRCSNGLA</sequence>
<keyword evidence="4" id="KW-1185">Reference proteome</keyword>
<dbReference type="OrthoDB" id="245989at2759"/>
<evidence type="ECO:0000256" key="1">
    <source>
        <dbReference type="SAM" id="MobiDB-lite"/>
    </source>
</evidence>
<gene>
    <name evidence="3" type="ORF">K504DRAFT_190754</name>
</gene>
<feature type="region of interest" description="Disordered" evidence="1">
    <location>
        <begin position="80"/>
        <end position="140"/>
    </location>
</feature>
<organism evidence="3 4">
    <name type="scientific">Pleomassaria siparia CBS 279.74</name>
    <dbReference type="NCBI Taxonomy" id="1314801"/>
    <lineage>
        <taxon>Eukaryota</taxon>
        <taxon>Fungi</taxon>
        <taxon>Dikarya</taxon>
        <taxon>Ascomycota</taxon>
        <taxon>Pezizomycotina</taxon>
        <taxon>Dothideomycetes</taxon>
        <taxon>Pleosporomycetidae</taxon>
        <taxon>Pleosporales</taxon>
        <taxon>Pleomassariaceae</taxon>
        <taxon>Pleomassaria</taxon>
    </lineage>
</organism>
<dbReference type="AlphaFoldDB" id="A0A6G1JQR3"/>
<evidence type="ECO:0000313" key="4">
    <source>
        <dbReference type="Proteomes" id="UP000799428"/>
    </source>
</evidence>
<name>A0A6G1JQR3_9PLEO</name>
<dbReference type="Pfam" id="PF14510">
    <property type="entry name" value="ABC_trans_N"/>
    <property type="match status" value="1"/>
</dbReference>
<feature type="compositionally biased region" description="Basic and acidic residues" evidence="1">
    <location>
        <begin position="15"/>
        <end position="33"/>
    </location>
</feature>
<feature type="compositionally biased region" description="Polar residues" evidence="1">
    <location>
        <begin position="1"/>
        <end position="14"/>
    </location>
</feature>
<dbReference type="EMBL" id="MU005792">
    <property type="protein sequence ID" value="KAF2702840.1"/>
    <property type="molecule type" value="Genomic_DNA"/>
</dbReference>
<protein>
    <recommendedName>
        <fullName evidence="2">Pleiotropic ABC efflux transporter N-terminal domain-containing protein</fullName>
    </recommendedName>
</protein>
<feature type="compositionally biased region" description="Basic and acidic residues" evidence="1">
    <location>
        <begin position="80"/>
        <end position="90"/>
    </location>
</feature>
<reference evidence="3" key="1">
    <citation type="journal article" date="2020" name="Stud. Mycol.">
        <title>101 Dothideomycetes genomes: a test case for predicting lifestyles and emergence of pathogens.</title>
        <authorList>
            <person name="Haridas S."/>
            <person name="Albert R."/>
            <person name="Binder M."/>
            <person name="Bloem J."/>
            <person name="Labutti K."/>
            <person name="Salamov A."/>
            <person name="Andreopoulos B."/>
            <person name="Baker S."/>
            <person name="Barry K."/>
            <person name="Bills G."/>
            <person name="Bluhm B."/>
            <person name="Cannon C."/>
            <person name="Castanera R."/>
            <person name="Culley D."/>
            <person name="Daum C."/>
            <person name="Ezra D."/>
            <person name="Gonzalez J."/>
            <person name="Henrissat B."/>
            <person name="Kuo A."/>
            <person name="Liang C."/>
            <person name="Lipzen A."/>
            <person name="Lutzoni F."/>
            <person name="Magnuson J."/>
            <person name="Mondo S."/>
            <person name="Nolan M."/>
            <person name="Ohm R."/>
            <person name="Pangilinan J."/>
            <person name="Park H.-J."/>
            <person name="Ramirez L."/>
            <person name="Alfaro M."/>
            <person name="Sun H."/>
            <person name="Tritt A."/>
            <person name="Yoshinaga Y."/>
            <person name="Zwiers L.-H."/>
            <person name="Turgeon B."/>
            <person name="Goodwin S."/>
            <person name="Spatafora J."/>
            <person name="Crous P."/>
            <person name="Grigoriev I."/>
        </authorList>
    </citation>
    <scope>NUCLEOTIDE SEQUENCE</scope>
    <source>
        <strain evidence="3">CBS 279.74</strain>
    </source>
</reference>
<evidence type="ECO:0000313" key="3">
    <source>
        <dbReference type="EMBL" id="KAF2702840.1"/>
    </source>
</evidence>